<dbReference type="KEGG" id="pbar:105423377"/>
<keyword evidence="5" id="KW-0175">Coiled coil</keyword>
<dbReference type="RefSeq" id="XP_011631413.1">
    <property type="nucleotide sequence ID" value="XM_011633111.1"/>
</dbReference>
<name>A0A6I9VZD9_9HYME</name>
<dbReference type="GO" id="GO:0000981">
    <property type="term" value="F:DNA-binding transcription factor activity, RNA polymerase II-specific"/>
    <property type="evidence" value="ECO:0007669"/>
    <property type="project" value="TreeGrafter"/>
</dbReference>
<protein>
    <submittedName>
        <fullName evidence="8">Upstream stimulatory factor 2-like</fullName>
    </submittedName>
</protein>
<dbReference type="Pfam" id="PF00010">
    <property type="entry name" value="HLH"/>
    <property type="match status" value="1"/>
</dbReference>
<dbReference type="GO" id="GO:0046983">
    <property type="term" value="F:protein dimerization activity"/>
    <property type="evidence" value="ECO:0007669"/>
    <property type="project" value="InterPro"/>
</dbReference>
<dbReference type="SUPFAM" id="SSF47459">
    <property type="entry name" value="HLH, helix-loop-helix DNA-binding domain"/>
    <property type="match status" value="1"/>
</dbReference>
<feature type="domain" description="BHLH" evidence="6">
    <location>
        <begin position="142"/>
        <end position="205"/>
    </location>
</feature>
<feature type="coiled-coil region" evidence="5">
    <location>
        <begin position="219"/>
        <end position="253"/>
    </location>
</feature>
<evidence type="ECO:0000313" key="8">
    <source>
        <dbReference type="RefSeq" id="XP_011631413.1"/>
    </source>
</evidence>
<dbReference type="InterPro" id="IPR011598">
    <property type="entry name" value="bHLH_dom"/>
</dbReference>
<dbReference type="InterPro" id="IPR051732">
    <property type="entry name" value="USF"/>
</dbReference>
<reference evidence="8" key="1">
    <citation type="submission" date="2025-08" db="UniProtKB">
        <authorList>
            <consortium name="RefSeq"/>
        </authorList>
    </citation>
    <scope>IDENTIFICATION</scope>
</reference>
<dbReference type="SMART" id="SM00353">
    <property type="entry name" value="HLH"/>
    <property type="match status" value="1"/>
</dbReference>
<evidence type="ECO:0000256" key="2">
    <source>
        <dbReference type="ARBA" id="ARBA00023015"/>
    </source>
</evidence>
<keyword evidence="2" id="KW-0805">Transcription regulation</keyword>
<keyword evidence="3" id="KW-0804">Transcription</keyword>
<sequence length="259" mass="28992">MEPVDHFDTVDESADDNVITDEAVGVVLEEAELVDCDVDGEIEDDNVQYHLYAVNRNDNAVAYKVMRVTNNHSEDNELSITGNVSNTVQVLTSPLNGQLYVLSNGNDVVTSESTTTVVPSVAKLHIEGSQNIVTTVNKRDEKRRVTHNEVERRRRDKISNWISKLGKLLADCDENMKKEGDTKTNFELQSKGGILARACEYITELREAPEKLTQSLDESATLIEEVKTLRQVVNQLREENSQLKAQISEQQSDISTLDT</sequence>
<evidence type="ECO:0000256" key="5">
    <source>
        <dbReference type="SAM" id="Coils"/>
    </source>
</evidence>
<dbReference type="PROSITE" id="PS50888">
    <property type="entry name" value="BHLH"/>
    <property type="match status" value="1"/>
</dbReference>
<dbReference type="Proteomes" id="UP000504615">
    <property type="component" value="Unplaced"/>
</dbReference>
<accession>A0A6I9VZD9</accession>
<evidence type="ECO:0000256" key="1">
    <source>
        <dbReference type="ARBA" id="ARBA00004123"/>
    </source>
</evidence>
<evidence type="ECO:0000256" key="3">
    <source>
        <dbReference type="ARBA" id="ARBA00023163"/>
    </source>
</evidence>
<dbReference type="GO" id="GO:0005634">
    <property type="term" value="C:nucleus"/>
    <property type="evidence" value="ECO:0007669"/>
    <property type="project" value="UniProtKB-SubCell"/>
</dbReference>
<comment type="subcellular location">
    <subcellularLocation>
        <location evidence="1">Nucleus</location>
    </subcellularLocation>
</comment>
<keyword evidence="4" id="KW-0539">Nucleus</keyword>
<proteinExistence type="predicted"/>
<gene>
    <name evidence="8" type="primary">LOC105423377</name>
</gene>
<dbReference type="CDD" id="cd11396">
    <property type="entry name" value="bHLHzip_USF"/>
    <property type="match status" value="1"/>
</dbReference>
<dbReference type="GO" id="GO:0000978">
    <property type="term" value="F:RNA polymerase II cis-regulatory region sequence-specific DNA binding"/>
    <property type="evidence" value="ECO:0007669"/>
    <property type="project" value="TreeGrafter"/>
</dbReference>
<organism evidence="7 8">
    <name type="scientific">Pogonomyrmex barbatus</name>
    <name type="common">red harvester ant</name>
    <dbReference type="NCBI Taxonomy" id="144034"/>
    <lineage>
        <taxon>Eukaryota</taxon>
        <taxon>Metazoa</taxon>
        <taxon>Ecdysozoa</taxon>
        <taxon>Arthropoda</taxon>
        <taxon>Hexapoda</taxon>
        <taxon>Insecta</taxon>
        <taxon>Pterygota</taxon>
        <taxon>Neoptera</taxon>
        <taxon>Endopterygota</taxon>
        <taxon>Hymenoptera</taxon>
        <taxon>Apocrita</taxon>
        <taxon>Aculeata</taxon>
        <taxon>Formicoidea</taxon>
        <taxon>Formicidae</taxon>
        <taxon>Myrmicinae</taxon>
        <taxon>Pogonomyrmex</taxon>
    </lineage>
</organism>
<dbReference type="InterPro" id="IPR036638">
    <property type="entry name" value="HLH_DNA-bd_sf"/>
</dbReference>
<dbReference type="GeneID" id="105423377"/>
<dbReference type="OrthoDB" id="690068at2759"/>
<dbReference type="PANTHER" id="PTHR46117:SF3">
    <property type="entry name" value="FI24210P1"/>
    <property type="match status" value="1"/>
</dbReference>
<evidence type="ECO:0000259" key="6">
    <source>
        <dbReference type="PROSITE" id="PS50888"/>
    </source>
</evidence>
<dbReference type="AlphaFoldDB" id="A0A6I9VZD9"/>
<evidence type="ECO:0000256" key="4">
    <source>
        <dbReference type="ARBA" id="ARBA00023242"/>
    </source>
</evidence>
<evidence type="ECO:0000313" key="7">
    <source>
        <dbReference type="Proteomes" id="UP000504615"/>
    </source>
</evidence>
<dbReference type="Gene3D" id="4.10.280.10">
    <property type="entry name" value="Helix-loop-helix DNA-binding domain"/>
    <property type="match status" value="1"/>
</dbReference>
<dbReference type="PANTHER" id="PTHR46117">
    <property type="entry name" value="FI24210P1"/>
    <property type="match status" value="1"/>
</dbReference>
<keyword evidence="7" id="KW-1185">Reference proteome</keyword>